<dbReference type="GO" id="GO:0015768">
    <property type="term" value="P:maltose transport"/>
    <property type="evidence" value="ECO:0007669"/>
    <property type="project" value="TreeGrafter"/>
</dbReference>
<dbReference type="EMBL" id="JAKKDU010000011">
    <property type="protein sequence ID" value="MCF7568813.1"/>
    <property type="molecule type" value="Genomic_DNA"/>
</dbReference>
<sequence length="384" mass="44222">MVVLRGITWKNPRGYNPLIEASKKYNKKFPVIEIVWEQYPWYEFEERILDNFKKGTGIYDLIMFDHPWTGTLCSNKWLLPWDEYLSSSYMDELKQRVVAPSVESYNFNGKQWALPLDAASHCALYQKTVGADVALPTKWEEIKEWAIQTQAKGFETPLVLSLQGVLGSCLFLSMMAAYGKPAFHDLRKENIDEDAAKTVLLLLKDLQQFCPEESSKWGPWDIYDKFCENEQYLYSPSIFGYVNYLGPNHAGKNLYITQVPMFNHNKSPKAIIGGVGLGLTYSCKNIPEAVDYGAYLMSDEVQKEIFPPHYGQPAVKAVWEDNQINAEVNNFYKDLQPNMENGYIRPQYDGFHEVELAIGNSLQKWWDDQASLKETLIQLKTIKL</sequence>
<reference evidence="4" key="1">
    <citation type="submission" date="2022-01" db="EMBL/GenBank/DDBJ databases">
        <title>Draft genome sequence of Sabulilitoribacter arenilitoris KCTC 52401.</title>
        <authorList>
            <person name="Oh J.-S."/>
        </authorList>
    </citation>
    <scope>NUCLEOTIDE SEQUENCE</scope>
    <source>
        <strain evidence="4">HMF6543</strain>
    </source>
</reference>
<comment type="caution">
    <text evidence="4">The sequence shown here is derived from an EMBL/GenBank/DDBJ whole genome shotgun (WGS) entry which is preliminary data.</text>
</comment>
<dbReference type="Gene3D" id="3.40.190.10">
    <property type="entry name" value="Periplasmic binding protein-like II"/>
    <property type="match status" value="1"/>
</dbReference>
<gene>
    <name evidence="4" type="ORF">L3X37_10620</name>
</gene>
<evidence type="ECO:0000313" key="5">
    <source>
        <dbReference type="Proteomes" id="UP001199795"/>
    </source>
</evidence>
<dbReference type="RefSeq" id="WP_237240148.1">
    <property type="nucleotide sequence ID" value="NZ_JAKKDU010000011.1"/>
</dbReference>
<dbReference type="SUPFAM" id="SSF53850">
    <property type="entry name" value="Periplasmic binding protein-like II"/>
    <property type="match status" value="1"/>
</dbReference>
<accession>A0AAE3ENR1</accession>
<organism evidence="4 5">
    <name type="scientific">Wocania arenilitoris</name>
    <dbReference type="NCBI Taxonomy" id="2044858"/>
    <lineage>
        <taxon>Bacteria</taxon>
        <taxon>Pseudomonadati</taxon>
        <taxon>Bacteroidota</taxon>
        <taxon>Flavobacteriia</taxon>
        <taxon>Flavobacteriales</taxon>
        <taxon>Flavobacteriaceae</taxon>
        <taxon>Wocania</taxon>
    </lineage>
</organism>
<dbReference type="InterPro" id="IPR006059">
    <property type="entry name" value="SBP"/>
</dbReference>
<proteinExistence type="inferred from homology"/>
<protein>
    <submittedName>
        <fullName evidence="4">Extracellular solute-binding protein</fullName>
    </submittedName>
</protein>
<dbReference type="Proteomes" id="UP001199795">
    <property type="component" value="Unassembled WGS sequence"/>
</dbReference>
<comment type="similarity">
    <text evidence="1">Belongs to the bacterial solute-binding protein 1 family.</text>
</comment>
<keyword evidence="2" id="KW-0813">Transport</keyword>
<dbReference type="PANTHER" id="PTHR30061">
    <property type="entry name" value="MALTOSE-BINDING PERIPLASMIC PROTEIN"/>
    <property type="match status" value="1"/>
</dbReference>
<evidence type="ECO:0000256" key="3">
    <source>
        <dbReference type="ARBA" id="ARBA00022729"/>
    </source>
</evidence>
<dbReference type="Pfam" id="PF13416">
    <property type="entry name" value="SBP_bac_8"/>
    <property type="match status" value="1"/>
</dbReference>
<keyword evidence="3" id="KW-0732">Signal</keyword>
<dbReference type="PANTHER" id="PTHR30061:SF50">
    <property type="entry name" value="MALTOSE_MALTODEXTRIN-BINDING PERIPLASMIC PROTEIN"/>
    <property type="match status" value="1"/>
</dbReference>
<dbReference type="AlphaFoldDB" id="A0AAE3ENR1"/>
<evidence type="ECO:0000256" key="1">
    <source>
        <dbReference type="ARBA" id="ARBA00008520"/>
    </source>
</evidence>
<dbReference type="GO" id="GO:0042956">
    <property type="term" value="P:maltodextrin transmembrane transport"/>
    <property type="evidence" value="ECO:0007669"/>
    <property type="project" value="TreeGrafter"/>
</dbReference>
<evidence type="ECO:0000313" key="4">
    <source>
        <dbReference type="EMBL" id="MCF7568813.1"/>
    </source>
</evidence>
<evidence type="ECO:0000256" key="2">
    <source>
        <dbReference type="ARBA" id="ARBA00022448"/>
    </source>
</evidence>
<keyword evidence="5" id="KW-1185">Reference proteome</keyword>
<dbReference type="GO" id="GO:0055052">
    <property type="term" value="C:ATP-binding cassette (ABC) transporter complex, substrate-binding subunit-containing"/>
    <property type="evidence" value="ECO:0007669"/>
    <property type="project" value="TreeGrafter"/>
</dbReference>
<dbReference type="GO" id="GO:1901982">
    <property type="term" value="F:maltose binding"/>
    <property type="evidence" value="ECO:0007669"/>
    <property type="project" value="TreeGrafter"/>
</dbReference>
<name>A0AAE3ENR1_9FLAO</name>